<feature type="coiled-coil region" evidence="1">
    <location>
        <begin position="519"/>
        <end position="630"/>
    </location>
</feature>
<feature type="region of interest" description="Disordered" evidence="2">
    <location>
        <begin position="1025"/>
        <end position="1044"/>
    </location>
</feature>
<feature type="coiled-coil region" evidence="1">
    <location>
        <begin position="2308"/>
        <end position="2342"/>
    </location>
</feature>
<feature type="coiled-coil region" evidence="1">
    <location>
        <begin position="182"/>
        <end position="485"/>
    </location>
</feature>
<protein>
    <submittedName>
        <fullName evidence="3">Putative titin isoform x2</fullName>
    </submittedName>
</protein>
<feature type="compositionally biased region" description="Polar residues" evidence="2">
    <location>
        <begin position="1028"/>
        <end position="1039"/>
    </location>
</feature>
<feature type="compositionally biased region" description="Basic and acidic residues" evidence="2">
    <location>
        <begin position="59"/>
        <end position="84"/>
    </location>
</feature>
<sequence length="3149" mass="358863">MDDPDHKDLLIQQLKDIVRSNEEILKKKEKELEESSAKYQKLKLQSRAKIAQLTSQAKAQHEASPEGEHGEDTSKPSTPHHDSTVDASRGRVRVLKHQLDDAKSQLQKKENEMQALRQSYESTVERLEKQLLQRDQVLMESADTPGGQTTRQPSGQRQDGNGSSTKEEERLYAQMVYKDSKILELNNQILELERRILDLQENLREKDQVLQARSKAIQLMTEDLSLRNKTTVDDLDDTRAEMRQMQQNFLEQEMSWKQKEASLTADLDSNKSRVVDLEEAFRRLESTRFQLATHNAELQEKVVRLQETVEKVKAEQVTAFQAKIDSLSKELEEKTTALEESQKTLQETTREMDAKILKARALERRRAKQFERELNALKKGNPPDAEASSSEITTLQQRVAELEEEKGALQLKALEMEDALSSQATQLEEMASKDRFIDKLKGQVKAARDEKISLEVQAAQLEEQKDLEEQKMRELQLELEALKSAGESSTPALEQELKVALEEEVKKLLTQHEQDSSIITDLQQKLQLAEEQLVSATARVTELDANLQKAVRDLEEKTQELESLTKIHEHEQSEAALKSSKIQELEELLKDAQERLKASTLKAHESEQACEELQTRLSASTEEAERLKKALTDDSTGLQRALEDLRITQGERDQLGLALKATQEELELRSRQIEELNSAHTDNMSALKARSEDLEKTCVELKRVQEELQAKQGEVDEISTRESQLRVEHEEVKRRYGELDTAIKDVLAHIGASTLGEVKVVWDRSISEKEHTATGLRQELSAAVARSEQLASKTEQLEEALKDAGSLKTQLTALNTCLESLSVNSLEELKSKWNALHENLDLLSQSQKLDKEELNSRIKQLVDEKAVLQQAIEAKEHQVSELTAEIGKLRLLEEESGKIIAERDSALSEALRNIEELQSRLDAEHLKMESKVATLLEQCTDLEKEVSSLQLKVEEREQSILDLTGRLNAKEVELQDSVHSFAFQEAALQELVEGSKKQFEAKERDLSEATREVVFLRERLQEKEEEVSTAQSEHTSLSGSLEKARSENKLLENRLKKLQKKLEAITSKSKQSELSLKSVQQELESVLSAKAELENSCLALKEQLARLEDEKGSLCQQLSEAMEKARQASSTLEACRAERNSLSQKVEESQSQLSNLESDRLSRETEMHNTVNRLQKEKDDATCQLQQLDDTLAVKNMKNEELSRELSLAREQLNKVTQRSEQLEEKLNKVIRQNEQLEEKCGHITEELGKQTALYNSEKDELQQHIGVLSKSCDGLKSELIQATKEFEDNRQELAATQQQLRELQQLNDSGKELNDRQLKEISSLQAKVLEAEEMLRNEGNDKSRLLEQVESLKESLAAKVDELAQLHVSVSSKDAELNSLKQNAESQQSDLLVKVSELSRDLQQKTGELSLADAALQERDVLISNLKASLEESSRSGQSLEAANRELVAQVQALEVKVEEASKQIETEQQGLQKMTENVRLLENSVEEKSRTVSQLQEANNKLTEDNHELARHVNEANAHVASLREKLASEEHIQASFKSELESAKSETSSLVPQLEGQKKKISDLENQLTASAETQERLLKEVEKLQREKQVMSSTLEELESKLRAAESGLQKSTETVDALRAEVQQLQDWQDKMNKQHITDIEENSKALLEKENQLVDLQGQVEALTVELTKKKEQLARVSAEIESLVANHDLQLRELLEAESSARAECSSLNEKLADKENEVLSLAAQLEDLRLENGRAKEQIAMFSSEIQNLVQNHDQQLREFADANSKLEAEVSNYMTKVGECDERIRDLEARLCELHQENSTFKEQAEHASNEVNEMCQRHHSEVRNLALQINRLQQEQERLLIIEKQYQEVAAELQRMMEESHVLKETLATQGNQTQVPEKTPVVEETIVPKEAELLYTTHAESAESEITALRQELGMARVEVQVARESVLDKEEAIGRLSEDLANIKSKLEETEQQLKVKKEEAKHIHSASEQREAQQEVSKESTDAELKKLKLAFKKSRGELRLKIKILEDRTKEVESLKEQNSSLKKEMEQLVETLGNERTSLKKYAEDLEERDKHIVQLSQELQSLRDHLALEVERNAGLSNELQTAHADLHSLQTQMEELKPQGNETSSFEREIEELKKQLEPATEALKILSAENEALKASRSRDAEQLLSELQSSRAELQRLSAEHEDALDASLNRERALQSELDAATDLIQQLHSEHADFSRMKSEEFGLLQGQLESLSGDLLKQLEIVDSKVEEANALQSKLQTSQLQLEKFSAEYSILQDVLLQECGERPPGDMTFMGGEFSAFEYLKWLLESVRKRREALESSLAEKDQQISSLQDSHQTLEEQFSQTLQCLGELLLSTGIQNIEEPSRLEEVKMAVDSKEHQALLRAISGHVVSIANANAMLTKETENLRLSCEEVKKKLNEATIETDKWQHRVQELQESLKKEEQATSAAQVARLDKSLQTDVEDELLKEKGQEETSSEKEQMLTEIAALKEEMALLKAQMPTQGSGDGDKLNSDLAATKLKSEKLLVKLKVFKEKNDMLVKQLNVLRESHAELERSYQKKSDEVGQLESQCCSLQEDLQKALTQSEHAGTLALSLDQTTSRARDAEAECGALRDKIGDLLDKNNRLEIESKHLKSEVADLKEQADMLSSDNEAFQNLAENLKRARQNLEQELKAQHEQHTKALKDLENRYQKQLEEKNSDVAATVALKHDFAQMQEKYNQILYRHRDLEEEFHVVVEEKKKLEGKCAQLAEDLSAANQALALMEKQASVGHKTVQEYDLLRQEHQQLQERFHQMKSSQLKVEERLVQSVGLESASLKTKLQEAEKTIEDLKAVKEKTTSEEVHRLQLQLDELSQRNAAVIEQSQAKEGKWNQERKQLKHIEEHLKQAARELSTELEKVRSQHEEALNGKLDLQNQMEQVHKDNKALTQQVQNWRSYIKDLESNQGDRGQSAEVKRLQMELELTATELHQLGLRNEEMSVDLNKVLEEKSSLKQLLSHTQEVLRQREAQLLRLQSSPFSREGSHIIEIEHTRQAADESPELHSRLEECERQRRELEERVEELADRLRTERQRRHLLEGELGDIEWGMQSPSRPSRLSLNESHHLLLHDDVIKIPATDYSITRQFMSHASKLRRWLQGRQDASGHTVHHI</sequence>
<feature type="coiled-coil region" evidence="1">
    <location>
        <begin position="2537"/>
        <end position="2571"/>
    </location>
</feature>
<evidence type="ECO:0000256" key="1">
    <source>
        <dbReference type="SAM" id="Coils"/>
    </source>
</evidence>
<accession>A0A1E1XHX5</accession>
<dbReference type="GO" id="GO:0005794">
    <property type="term" value="C:Golgi apparatus"/>
    <property type="evidence" value="ECO:0007669"/>
    <property type="project" value="InterPro"/>
</dbReference>
<dbReference type="InterPro" id="IPR026202">
    <property type="entry name" value="GOLGB1"/>
</dbReference>
<feature type="coiled-coil region" evidence="1">
    <location>
        <begin position="1825"/>
        <end position="1876"/>
    </location>
</feature>
<dbReference type="Gene3D" id="1.10.287.1490">
    <property type="match status" value="2"/>
</dbReference>
<feature type="coiled-coil region" evidence="1">
    <location>
        <begin position="2019"/>
        <end position="2211"/>
    </location>
</feature>
<organism evidence="3">
    <name type="scientific">Amblyomma aureolatum</name>
    <dbReference type="NCBI Taxonomy" id="187763"/>
    <lineage>
        <taxon>Eukaryota</taxon>
        <taxon>Metazoa</taxon>
        <taxon>Ecdysozoa</taxon>
        <taxon>Arthropoda</taxon>
        <taxon>Chelicerata</taxon>
        <taxon>Arachnida</taxon>
        <taxon>Acari</taxon>
        <taxon>Parasitiformes</taxon>
        <taxon>Ixodida</taxon>
        <taxon>Ixodoidea</taxon>
        <taxon>Ixodidae</taxon>
        <taxon>Amblyomminae</taxon>
        <taxon>Amblyomma</taxon>
    </lineage>
</organism>
<feature type="coiled-coil region" evidence="1">
    <location>
        <begin position="3038"/>
        <end position="3079"/>
    </location>
</feature>
<feature type="coiled-coil region" evidence="1">
    <location>
        <begin position="844"/>
        <end position="959"/>
    </location>
</feature>
<dbReference type="PANTHER" id="PTHR18887:SF5">
    <property type="entry name" value="GOLGIN SUBFAMILY B MEMBER 1-LIKE"/>
    <property type="match status" value="1"/>
</dbReference>
<reference evidence="3" key="1">
    <citation type="journal article" date="2017" name="Front. Cell. Infect. Microbiol.">
        <title>The Distinct Transcriptional Response of the Midgut of Amblyomma sculptum and Amblyomma aureolatum Ticks to Rickettsia rickettsii Correlates to Their Differences in Susceptibility to Infection.</title>
        <authorList>
            <person name="Martins L.A."/>
            <person name="Galletti M.F.B.M."/>
            <person name="Ribeiro J.M."/>
            <person name="Fujita A."/>
            <person name="Costa F.B."/>
            <person name="Labruna M.B."/>
            <person name="Daffre S."/>
            <person name="Fogaca A.C."/>
        </authorList>
    </citation>
    <scope>NUCLEOTIDE SEQUENCE</scope>
</reference>
<feature type="region of interest" description="Disordered" evidence="2">
    <location>
        <begin position="1969"/>
        <end position="1993"/>
    </location>
</feature>
<feature type="compositionally biased region" description="Polar residues" evidence="2">
    <location>
        <begin position="146"/>
        <end position="164"/>
    </location>
</feature>
<feature type="coiled-coil region" evidence="1">
    <location>
        <begin position="1557"/>
        <end position="1778"/>
    </location>
</feature>
<evidence type="ECO:0000256" key="2">
    <source>
        <dbReference type="SAM" id="MobiDB-lite"/>
    </source>
</evidence>
<feature type="region of interest" description="Disordered" evidence="2">
    <location>
        <begin position="51"/>
        <end position="114"/>
    </location>
</feature>
<dbReference type="EMBL" id="GFAC01000479">
    <property type="protein sequence ID" value="JAT98709.1"/>
    <property type="molecule type" value="mRNA"/>
</dbReference>
<feature type="coiled-coil region" evidence="1">
    <location>
        <begin position="2596"/>
        <end position="2944"/>
    </location>
</feature>
<feature type="region of interest" description="Disordered" evidence="2">
    <location>
        <begin position="140"/>
        <end position="167"/>
    </location>
</feature>
<feature type="coiled-coil region" evidence="1">
    <location>
        <begin position="1273"/>
        <end position="1391"/>
    </location>
</feature>
<feature type="region of interest" description="Disordered" evidence="2">
    <location>
        <begin position="1143"/>
        <end position="1163"/>
    </location>
</feature>
<dbReference type="SUPFAM" id="SSF57997">
    <property type="entry name" value="Tropomyosin"/>
    <property type="match status" value="1"/>
</dbReference>
<feature type="coiled-coil region" evidence="1">
    <location>
        <begin position="1438"/>
        <end position="1528"/>
    </location>
</feature>
<feature type="coiled-coil region" evidence="1">
    <location>
        <begin position="659"/>
        <end position="721"/>
    </location>
</feature>
<feature type="coiled-coil region" evidence="1">
    <location>
        <begin position="11"/>
        <end position="45"/>
    </location>
</feature>
<name>A0A1E1XHX5_9ACAR</name>
<evidence type="ECO:0000313" key="3">
    <source>
        <dbReference type="EMBL" id="JAT98709.1"/>
    </source>
</evidence>
<feature type="compositionally biased region" description="Basic and acidic residues" evidence="2">
    <location>
        <begin position="97"/>
        <end position="112"/>
    </location>
</feature>
<keyword evidence="1" id="KW-0175">Coiled coil</keyword>
<proteinExistence type="evidence at transcript level"/>
<dbReference type="PANTHER" id="PTHR18887">
    <property type="entry name" value="GOLGI-ASSOCIATED PROTEIN GCP360-RELATED"/>
    <property type="match status" value="1"/>
</dbReference>
<dbReference type="SUPFAM" id="SSF90257">
    <property type="entry name" value="Myosin rod fragments"/>
    <property type="match status" value="1"/>
</dbReference>
<feature type="coiled-coil region" evidence="1">
    <location>
        <begin position="2405"/>
        <end position="2500"/>
    </location>
</feature>